<dbReference type="Proteomes" id="UP000004263">
    <property type="component" value="Unassembled WGS sequence"/>
</dbReference>
<proteinExistence type="predicted"/>
<dbReference type="HOGENOM" id="CLU_1515015_0_0_6"/>
<keyword evidence="2" id="KW-1185">Reference proteome</keyword>
<name>Q1N6J6_9GAMM</name>
<reference evidence="1 2" key="1">
    <citation type="submission" date="2006-03" db="EMBL/GenBank/DDBJ databases">
        <authorList>
            <person name="Pinhassi J."/>
            <person name="Pedros-Alio C."/>
            <person name="Ferriera S."/>
            <person name="Johnson J."/>
            <person name="Kravitz S."/>
            <person name="Halpern A."/>
            <person name="Remington K."/>
            <person name="Beeson K."/>
            <person name="Tran B."/>
            <person name="Rogers Y.-H."/>
            <person name="Friedman R."/>
            <person name="Venter J.C."/>
        </authorList>
    </citation>
    <scope>NUCLEOTIDE SEQUENCE [LARGE SCALE GENOMIC DNA]</scope>
    <source>
        <strain evidence="1 2">RED65</strain>
    </source>
</reference>
<evidence type="ECO:0000313" key="2">
    <source>
        <dbReference type="Proteomes" id="UP000004263"/>
    </source>
</evidence>
<dbReference type="EMBL" id="AAQH01000001">
    <property type="protein sequence ID" value="EAT13596.1"/>
    <property type="molecule type" value="Genomic_DNA"/>
</dbReference>
<protein>
    <recommendedName>
        <fullName evidence="3">DUF4303 domain-containing protein</fullName>
    </recommendedName>
</protein>
<gene>
    <name evidence="1" type="ORF">RED65_09399</name>
</gene>
<organism evidence="1 2">
    <name type="scientific">Bermanella marisrubri</name>
    <dbReference type="NCBI Taxonomy" id="207949"/>
    <lineage>
        <taxon>Bacteria</taxon>
        <taxon>Pseudomonadati</taxon>
        <taxon>Pseudomonadota</taxon>
        <taxon>Gammaproteobacteria</taxon>
        <taxon>Oceanospirillales</taxon>
        <taxon>Oceanospirillaceae</taxon>
        <taxon>Bermanella</taxon>
    </lineage>
</organism>
<dbReference type="Pfam" id="PF14136">
    <property type="entry name" value="DUF4303"/>
    <property type="match status" value="1"/>
</dbReference>
<evidence type="ECO:0008006" key="3">
    <source>
        <dbReference type="Google" id="ProtNLM"/>
    </source>
</evidence>
<dbReference type="InterPro" id="IPR025409">
    <property type="entry name" value="DUF4303"/>
</dbReference>
<dbReference type="AlphaFoldDB" id="Q1N6J6"/>
<dbReference type="STRING" id="207949.RED65_09399"/>
<accession>Q1N6J6</accession>
<sequence length="177" mass="20455">MHDEEELLESMINATEESFLLCIEKSGKENVLGFSICSDDSGVTFSPRVATKSGMANFKECGTADDFLYDPDNWDIEENTSKLDELHSSINALYEECEDYDNDDNWHAEYRNRVYQLAVRTMEKLKKKGIFSSDHYLNVWVSDSEVPSKKATSWSKRLNTPETHLSFVEWLDSREEN</sequence>
<comment type="caution">
    <text evidence="1">The sequence shown here is derived from an EMBL/GenBank/DDBJ whole genome shotgun (WGS) entry which is preliminary data.</text>
</comment>
<evidence type="ECO:0000313" key="1">
    <source>
        <dbReference type="EMBL" id="EAT13596.1"/>
    </source>
</evidence>
<dbReference type="RefSeq" id="WP_007017017.1">
    <property type="nucleotide sequence ID" value="NZ_CH724113.1"/>
</dbReference>